<keyword evidence="19" id="KW-1185">Reference proteome</keyword>
<gene>
    <name evidence="18" type="ORF">Fcan01_12251</name>
</gene>
<keyword evidence="9" id="KW-0862">Zinc</keyword>
<dbReference type="Pfam" id="PF04983">
    <property type="entry name" value="RNA_pol_Rpb1_3"/>
    <property type="match status" value="1"/>
</dbReference>
<evidence type="ECO:0000256" key="8">
    <source>
        <dbReference type="ARBA" id="ARBA00022723"/>
    </source>
</evidence>
<sequence>MLKKVFTHQGPLHTRADGLTFSLYSAEEIRKLAVVNVITPLGFNALGHPLPGGLYDPGMGPYDIGGMCTTCQQTMLFCPGHFGKIELPLPVINPLFSKTLLSIFRMSCLGCHNVTIPGVLKYMCLAQLKLLSFGYMKEAQDAESVIGDILVNDGETKKKSKYTSKAEIEVARLKFEAYVESVLLKYKNLSNLDTVVASSKNIENVKRVVTKRLMSHAKMNHKCPNCGLTCKKMMLFNSQIVYTLVAGKESKPNRDDEQEFIDSLIGTIGVDIESTGTQKYLTPSEAKDHMRMLWMNDPDFLKELFPVLQTTPTTFPTDLFFVEVVAVPPPKNRAAKMLNNMMVEHPQNLALRHVVTSCTMLSYTSIAMKNGLEALSADALKALKGIAGESLNAKLETIWKDLQTDVDHIMDREKSKISAASAAQMLGLKQIIEKKEGLFRMHMMGKRVNFAARTVITPDPILHIEEIGIPDVFAKVLTFPTPVTTWNVQHLRKLIINGPNVHPGAISVENELGQVSLLSATNEIQRRGIANRLLATDKISGGEFKGFKTVNRHLLNGDYLLLNRQPSLHRPSIMAHRARVLYGEKVFRLHYANCKHYNADFDGDEMNAHFPQTHVARSEAANLVNVCSHFLVPKDGTPLSGLIQDHVVAGVRLTIRGRFFHQRDYFQLVNFALGSNSRYIETEPPTILKPVTLWSGKQVISTIIKNLVPEGKALLSFNSSAKIKANEWRKQVERRWKYGGNIQGDNLSESAVIFREGELLSGVLDKVHLGATPYGLIHAFYELYGSQAAGALLTAFSRLMTNFLQWEGFTLGVKDVLVTPQADEVRRHFMVEASKVGPQAAAAGVNVLSDTSDDIVNEKLEQVHRSRDNKSRAFVDLCYKKSLDQYTNQINKAVLPYGLVTIFPENNLQLLVQSGAKGSTVNTMQMSCALGQIELEGKRPPLTISGKSLPSFKTYDVSPRAGGFIAGRFLTGIRPQEFFFHCMAGREGLIDTAVKTSRSGYLQRCLVKLLEGVVTQYDGTVRDSDGSVIQFIYGEDGLDVCKSQYLKEKQLSFLEETVKSLEDDKFFKRIKKLGDRKMISVRKAEIAAMCDKDFKHRTSGFLNFAAKNAGSVKHLYGFNPATGRSLRTEKLCSMWNNMSQPKRISHLKADVRPDPLLSYLKPESNFGVISENLEQMLGRHCKNSSVNSKKFKNAVYYKAMRALSAPGDAVGVLAAQSIGEPSTQMTLNTFHFAGRGEMNVTLGIPRLREILMVASANIRTPSMDIPFKEGVSEKQAEKLRLLLTSVNLAQVLQYIEVSEQIDTHTQSRFYTLKFVFLEKSEFAGKFCVKPRNILSYFERKFLSQHLIPALRKVSKQKKDTGIETVKEGQGHGEGLDEDEEEPQRNIYDEQERKGMGEGHESSDEEEEPEDADATQQARRARHAEKEYDAPEDEEIIIDDEDQEEETPKSADSENADKDLEEEEQADIGSVSFRVSEDSYEARISYVTSSHEIITDYDLDRILEEWCTVSIRLPLELEKINMSSILRSVAEKAIIHQVPNITRAFLVKPQMILKTEGINILAMAEHRDVLDLSRLHCNNIHTMAQHYGIEAASRVLVKEMTDVFRAYGIVIDPRHLTLIADYMTFSGTYRPFNRIGIESSASPLQQMSFETVVTFLRDAALTGNTNGQPSSLSFFLLDLLDRDVKRGFSLVVEKTTTLIPPFISSERKEHVYSCRVE</sequence>
<keyword evidence="7 15" id="KW-0548">Nucleotidyltransferase</keyword>
<dbReference type="InterPro" id="IPR045867">
    <property type="entry name" value="DNA-dir_RpoC_beta_prime"/>
</dbReference>
<organism evidence="18 19">
    <name type="scientific">Folsomia candida</name>
    <name type="common">Springtail</name>
    <dbReference type="NCBI Taxonomy" id="158441"/>
    <lineage>
        <taxon>Eukaryota</taxon>
        <taxon>Metazoa</taxon>
        <taxon>Ecdysozoa</taxon>
        <taxon>Arthropoda</taxon>
        <taxon>Hexapoda</taxon>
        <taxon>Collembola</taxon>
        <taxon>Entomobryomorpha</taxon>
        <taxon>Isotomoidea</taxon>
        <taxon>Isotomidae</taxon>
        <taxon>Proisotominae</taxon>
        <taxon>Folsomia</taxon>
    </lineage>
</organism>
<comment type="function">
    <text evidence="14">DNA-dependent RNA polymerase catalyzes the transcription of DNA into RNA using the four ribonucleoside triphosphates as substrates. Largest and catalytic core component of RNA polymerase I which synthesizes ribosomal RNA precursors. Forms the polymerase active center together with the second largest subunit. A single stranded DNA template strand of the promoter is positioned within the central active site cleft of Pol I. A bridging helix emanates from RPA1 and crosses the cleft near the catalytic site and is thought to promote translocation of Pol I by acting as a ratchet that moves the RNA-DNA hybrid through the active site by switching from straight to bent conformations at each step of nucleotide addition.</text>
</comment>
<dbReference type="Gene3D" id="1.10.274.100">
    <property type="entry name" value="RNA polymerase Rpb1, domain 3"/>
    <property type="match status" value="1"/>
</dbReference>
<dbReference type="CDD" id="cd02735">
    <property type="entry name" value="RNAP_I_Rpa1_C"/>
    <property type="match status" value="1"/>
</dbReference>
<dbReference type="FunFam" id="1.10.274.100:FF:000012">
    <property type="entry name" value="DNA-directed RNA polymerase subunit"/>
    <property type="match status" value="1"/>
</dbReference>
<dbReference type="PANTHER" id="PTHR19376">
    <property type="entry name" value="DNA-DIRECTED RNA POLYMERASE"/>
    <property type="match status" value="1"/>
</dbReference>
<feature type="compositionally biased region" description="Basic and acidic residues" evidence="16">
    <location>
        <begin position="1357"/>
        <end position="1374"/>
    </location>
</feature>
<dbReference type="InterPro" id="IPR047107">
    <property type="entry name" value="DNA-dir_RNA_pol1_lsu_C"/>
</dbReference>
<evidence type="ECO:0000313" key="19">
    <source>
        <dbReference type="Proteomes" id="UP000198287"/>
    </source>
</evidence>
<dbReference type="Gene3D" id="3.30.1490.180">
    <property type="entry name" value="RNA polymerase ii"/>
    <property type="match status" value="1"/>
</dbReference>
<dbReference type="Proteomes" id="UP000198287">
    <property type="component" value="Unassembled WGS sequence"/>
</dbReference>
<dbReference type="PANTHER" id="PTHR19376:SF11">
    <property type="entry name" value="DNA-DIRECTED RNA POLYMERASE I SUBUNIT RPA1"/>
    <property type="match status" value="1"/>
</dbReference>
<keyword evidence="11 15" id="KW-0804">Transcription</keyword>
<dbReference type="SUPFAM" id="SSF64484">
    <property type="entry name" value="beta and beta-prime subunits of DNA dependent RNA-polymerase"/>
    <property type="match status" value="1"/>
</dbReference>
<dbReference type="Pfam" id="PF04997">
    <property type="entry name" value="RNA_pol_Rpb1_1"/>
    <property type="match status" value="1"/>
</dbReference>
<dbReference type="Pfam" id="PF00623">
    <property type="entry name" value="RNA_pol_Rpb1_2"/>
    <property type="match status" value="1"/>
</dbReference>
<evidence type="ECO:0000256" key="2">
    <source>
        <dbReference type="ARBA" id="ARBA00006460"/>
    </source>
</evidence>
<dbReference type="GO" id="GO:0003677">
    <property type="term" value="F:DNA binding"/>
    <property type="evidence" value="ECO:0007669"/>
    <property type="project" value="InterPro"/>
</dbReference>
<evidence type="ECO:0000256" key="12">
    <source>
        <dbReference type="ARBA" id="ARBA00023242"/>
    </source>
</evidence>
<dbReference type="CDD" id="cd01435">
    <property type="entry name" value="RNAP_I_RPA1_N"/>
    <property type="match status" value="1"/>
</dbReference>
<keyword evidence="4 15" id="KW-0240">DNA-directed RNA polymerase</keyword>
<accession>A0A226E7A5</accession>
<evidence type="ECO:0000259" key="17">
    <source>
        <dbReference type="SMART" id="SM00663"/>
    </source>
</evidence>
<dbReference type="InterPro" id="IPR044893">
    <property type="entry name" value="RNA_pol_Rpb1_clamp_domain"/>
</dbReference>
<dbReference type="InterPro" id="IPR000722">
    <property type="entry name" value="RNA_pol_asu"/>
</dbReference>
<evidence type="ECO:0000256" key="3">
    <source>
        <dbReference type="ARBA" id="ARBA00011251"/>
    </source>
</evidence>
<dbReference type="Pfam" id="PF04998">
    <property type="entry name" value="RNA_pol_Rpb1_5"/>
    <property type="match status" value="1"/>
</dbReference>
<evidence type="ECO:0000256" key="9">
    <source>
        <dbReference type="ARBA" id="ARBA00022833"/>
    </source>
</evidence>
<feature type="compositionally biased region" description="Acidic residues" evidence="16">
    <location>
        <begin position="1429"/>
        <end position="1444"/>
    </location>
</feature>
<evidence type="ECO:0000256" key="4">
    <source>
        <dbReference type="ARBA" id="ARBA00022478"/>
    </source>
</evidence>
<comment type="subunit">
    <text evidence="3">Component of the RNA polymerase I (Pol I) complex consisting of at least 13 subunits.</text>
</comment>
<keyword evidence="6 15" id="KW-0808">Transferase</keyword>
<dbReference type="GO" id="GO:0005736">
    <property type="term" value="C:RNA polymerase I complex"/>
    <property type="evidence" value="ECO:0007669"/>
    <property type="project" value="TreeGrafter"/>
</dbReference>
<dbReference type="EC" id="2.7.7.6" evidence="15"/>
<dbReference type="OMA" id="NREDYQQ"/>
<dbReference type="Gene3D" id="2.40.40.20">
    <property type="match status" value="1"/>
</dbReference>
<evidence type="ECO:0000256" key="10">
    <source>
        <dbReference type="ARBA" id="ARBA00022842"/>
    </source>
</evidence>
<evidence type="ECO:0000313" key="18">
    <source>
        <dbReference type="EMBL" id="OXA52827.1"/>
    </source>
</evidence>
<evidence type="ECO:0000256" key="1">
    <source>
        <dbReference type="ARBA" id="ARBA00004604"/>
    </source>
</evidence>
<dbReference type="Gene3D" id="4.10.860.120">
    <property type="entry name" value="RNA polymerase II, clamp domain"/>
    <property type="match status" value="1"/>
</dbReference>
<comment type="catalytic activity">
    <reaction evidence="13 15">
        <text>RNA(n) + a ribonucleoside 5'-triphosphate = RNA(n+1) + diphosphate</text>
        <dbReference type="Rhea" id="RHEA:21248"/>
        <dbReference type="Rhea" id="RHEA-COMP:14527"/>
        <dbReference type="Rhea" id="RHEA-COMP:17342"/>
        <dbReference type="ChEBI" id="CHEBI:33019"/>
        <dbReference type="ChEBI" id="CHEBI:61557"/>
        <dbReference type="ChEBI" id="CHEBI:140395"/>
        <dbReference type="EC" id="2.7.7.6"/>
    </reaction>
</comment>
<evidence type="ECO:0000256" key="16">
    <source>
        <dbReference type="SAM" id="MobiDB-lite"/>
    </source>
</evidence>
<dbReference type="GO" id="GO:0006351">
    <property type="term" value="P:DNA-templated transcription"/>
    <property type="evidence" value="ECO:0007669"/>
    <property type="project" value="InterPro"/>
</dbReference>
<protein>
    <recommendedName>
        <fullName evidence="15">DNA-directed RNA polymerase subunit</fullName>
        <ecNumber evidence="15">2.7.7.6</ecNumber>
    </recommendedName>
</protein>
<dbReference type="InterPro" id="IPR007081">
    <property type="entry name" value="RNA_pol_Rpb1_5"/>
</dbReference>
<dbReference type="FunFam" id="2.40.40.20:FF:000019">
    <property type="entry name" value="DNA-directed RNA polymerase II subunit RPB1"/>
    <property type="match status" value="1"/>
</dbReference>
<reference evidence="18 19" key="1">
    <citation type="submission" date="2015-12" db="EMBL/GenBank/DDBJ databases">
        <title>The genome of Folsomia candida.</title>
        <authorList>
            <person name="Faddeeva A."/>
            <person name="Derks M.F."/>
            <person name="Anvar Y."/>
            <person name="Smit S."/>
            <person name="Van Straalen N."/>
            <person name="Roelofs D."/>
        </authorList>
    </citation>
    <scope>NUCLEOTIDE SEQUENCE [LARGE SCALE GENOMIC DNA]</scope>
    <source>
        <strain evidence="18 19">VU population</strain>
        <tissue evidence="18">Whole body</tissue>
    </source>
</reference>
<dbReference type="InterPro" id="IPR006592">
    <property type="entry name" value="RNA_pol_N"/>
</dbReference>
<evidence type="ECO:0000256" key="6">
    <source>
        <dbReference type="ARBA" id="ARBA00022679"/>
    </source>
</evidence>
<dbReference type="Gene3D" id="3.30.70.2850">
    <property type="match status" value="1"/>
</dbReference>
<evidence type="ECO:0000256" key="14">
    <source>
        <dbReference type="ARBA" id="ARBA00053996"/>
    </source>
</evidence>
<feature type="compositionally biased region" description="Acidic residues" evidence="16">
    <location>
        <begin position="1402"/>
        <end position="1412"/>
    </location>
</feature>
<dbReference type="Pfam" id="PF05000">
    <property type="entry name" value="RNA_pol_Rpb1_4"/>
    <property type="match status" value="1"/>
</dbReference>
<evidence type="ECO:0000256" key="11">
    <source>
        <dbReference type="ARBA" id="ARBA00023163"/>
    </source>
</evidence>
<feature type="region of interest" description="Disordered" evidence="16">
    <location>
        <begin position="1357"/>
        <end position="1470"/>
    </location>
</feature>
<dbReference type="STRING" id="158441.A0A226E7A5"/>
<feature type="compositionally biased region" description="Basic and acidic residues" evidence="16">
    <location>
        <begin position="1382"/>
        <end position="1401"/>
    </location>
</feature>
<dbReference type="InterPro" id="IPR007080">
    <property type="entry name" value="RNA_pol_Rpb1_1"/>
</dbReference>
<dbReference type="Gene3D" id="6.10.250.2940">
    <property type="match status" value="1"/>
</dbReference>
<dbReference type="InterPro" id="IPR007083">
    <property type="entry name" value="RNA_pol_Rpb1_4"/>
</dbReference>
<comment type="subcellular location">
    <subcellularLocation>
        <location evidence="1">Nucleus</location>
        <location evidence="1">Nucleolus</location>
    </subcellularLocation>
</comment>
<dbReference type="Gene3D" id="1.10.132.30">
    <property type="match status" value="1"/>
</dbReference>
<name>A0A226E7A5_FOLCA</name>
<keyword evidence="12" id="KW-0539">Nucleus</keyword>
<dbReference type="GO" id="GO:0003899">
    <property type="term" value="F:DNA-directed RNA polymerase activity"/>
    <property type="evidence" value="ECO:0007669"/>
    <property type="project" value="UniProtKB-EC"/>
</dbReference>
<dbReference type="Gene3D" id="6.20.50.80">
    <property type="match status" value="1"/>
</dbReference>
<keyword evidence="5" id="KW-0597">Phosphoprotein</keyword>
<dbReference type="EMBL" id="LNIX01000006">
    <property type="protein sequence ID" value="OXA52827.1"/>
    <property type="molecule type" value="Genomic_DNA"/>
</dbReference>
<dbReference type="InterPro" id="IPR038120">
    <property type="entry name" value="Rpb1_funnel_sf"/>
</dbReference>
<evidence type="ECO:0000256" key="13">
    <source>
        <dbReference type="ARBA" id="ARBA00048552"/>
    </source>
</evidence>
<comment type="caution">
    <text evidence="18">The sequence shown here is derived from an EMBL/GenBank/DDBJ whole genome shotgun (WGS) entry which is preliminary data.</text>
</comment>
<feature type="compositionally biased region" description="Basic and acidic residues" evidence="16">
    <location>
        <begin position="1445"/>
        <end position="1457"/>
    </location>
</feature>
<keyword evidence="8" id="KW-0479">Metal-binding</keyword>
<comment type="similarity">
    <text evidence="2 15">Belongs to the RNA polymerase beta' chain family.</text>
</comment>
<evidence type="ECO:0000256" key="5">
    <source>
        <dbReference type="ARBA" id="ARBA00022553"/>
    </source>
</evidence>
<dbReference type="SMART" id="SM00663">
    <property type="entry name" value="RPOLA_N"/>
    <property type="match status" value="1"/>
</dbReference>
<dbReference type="OrthoDB" id="270392at2759"/>
<dbReference type="InterPro" id="IPR042102">
    <property type="entry name" value="RNA_pol_Rpb1_3_sf"/>
</dbReference>
<dbReference type="InterPro" id="IPR007066">
    <property type="entry name" value="RNA_pol_Rpb1_3"/>
</dbReference>
<evidence type="ECO:0000256" key="15">
    <source>
        <dbReference type="RuleBase" id="RU004279"/>
    </source>
</evidence>
<dbReference type="GO" id="GO:0046872">
    <property type="term" value="F:metal ion binding"/>
    <property type="evidence" value="ECO:0007669"/>
    <property type="project" value="UniProtKB-KW"/>
</dbReference>
<feature type="domain" description="RNA polymerase N-terminal" evidence="17">
    <location>
        <begin position="318"/>
        <end position="654"/>
    </location>
</feature>
<evidence type="ECO:0000256" key="7">
    <source>
        <dbReference type="ARBA" id="ARBA00022695"/>
    </source>
</evidence>
<keyword evidence="10" id="KW-0460">Magnesium</keyword>
<dbReference type="InterPro" id="IPR015699">
    <property type="entry name" value="DNA-dir_RNA_pol1_lsu_N"/>
</dbReference>
<proteinExistence type="inferred from homology"/>